<keyword evidence="2" id="KW-0378">Hydrolase</keyword>
<gene>
    <name evidence="2" type="ORF">AQJ54_30750</name>
</gene>
<comment type="caution">
    <text evidence="2">The sequence shown here is derived from an EMBL/GenBank/DDBJ whole genome shotgun (WGS) entry which is preliminary data.</text>
</comment>
<dbReference type="SMART" id="SM00471">
    <property type="entry name" value="HDc"/>
    <property type="match status" value="1"/>
</dbReference>
<organism evidence="2 3">
    <name type="scientific">Streptomyces griseorubiginosus</name>
    <dbReference type="NCBI Taxonomy" id="67304"/>
    <lineage>
        <taxon>Bacteria</taxon>
        <taxon>Bacillati</taxon>
        <taxon>Actinomycetota</taxon>
        <taxon>Actinomycetes</taxon>
        <taxon>Kitasatosporales</taxon>
        <taxon>Streptomycetaceae</taxon>
        <taxon>Streptomyces</taxon>
    </lineage>
</organism>
<dbReference type="InterPro" id="IPR006675">
    <property type="entry name" value="HDIG_dom"/>
</dbReference>
<feature type="domain" description="HD/PDEase" evidence="1">
    <location>
        <begin position="19"/>
        <end position="98"/>
    </location>
</feature>
<dbReference type="Proteomes" id="UP000054375">
    <property type="component" value="Unassembled WGS sequence"/>
</dbReference>
<proteinExistence type="predicted"/>
<evidence type="ECO:0000313" key="3">
    <source>
        <dbReference type="Proteomes" id="UP000054375"/>
    </source>
</evidence>
<dbReference type="RefSeq" id="WP_062242633.1">
    <property type="nucleotide sequence ID" value="NZ_JBPJFL010000001.1"/>
</dbReference>
<reference evidence="2 3" key="1">
    <citation type="submission" date="2015-10" db="EMBL/GenBank/DDBJ databases">
        <title>Draft genome sequence of Streptomyces griseorubiginosus DSM 40469, type strain for the species Streptomyces griseorubiginosus.</title>
        <authorList>
            <person name="Ruckert C."/>
            <person name="Winkler A."/>
            <person name="Kalinowski J."/>
            <person name="Kampfer P."/>
            <person name="Glaeser S."/>
        </authorList>
    </citation>
    <scope>NUCLEOTIDE SEQUENCE [LARGE SCALE GENOMIC DNA]</scope>
    <source>
        <strain evidence="2 3">DSM 40469</strain>
    </source>
</reference>
<dbReference type="EMBL" id="LMWV01000024">
    <property type="protein sequence ID" value="KUN62725.1"/>
    <property type="molecule type" value="Genomic_DNA"/>
</dbReference>
<dbReference type="NCBIfam" id="TIGR00277">
    <property type="entry name" value="HDIG"/>
    <property type="match status" value="1"/>
</dbReference>
<dbReference type="SUPFAM" id="SSF109604">
    <property type="entry name" value="HD-domain/PDEase-like"/>
    <property type="match status" value="1"/>
</dbReference>
<protein>
    <submittedName>
        <fullName evidence="2">Phosphohydrolase</fullName>
    </submittedName>
</protein>
<sequence>MTGLTEWAYPLAESLLADPLPRRWRHSVGVAERARSIAPILGADAELLEAAAVLHDIGYAPDLAKTGFHPLDGARYLRDVADADARVVHLVAHHSCSWMEADARGLREELEAEFRRESAELNDALCYCDMNTTPDGTPTNPVDRVNEIAGRYGPDSLIGTFIRRAEPEILASTSRVLERVAAVKRQPM</sequence>
<dbReference type="Gene3D" id="1.10.3210.10">
    <property type="entry name" value="Hypothetical protein af1432"/>
    <property type="match status" value="1"/>
</dbReference>
<name>A0A101RVY5_9ACTN</name>
<evidence type="ECO:0000313" key="2">
    <source>
        <dbReference type="EMBL" id="KUN62725.1"/>
    </source>
</evidence>
<dbReference type="AlphaFoldDB" id="A0A101RVY5"/>
<dbReference type="InterPro" id="IPR006674">
    <property type="entry name" value="HD_domain"/>
</dbReference>
<evidence type="ECO:0000259" key="1">
    <source>
        <dbReference type="SMART" id="SM00471"/>
    </source>
</evidence>
<dbReference type="Pfam" id="PF01966">
    <property type="entry name" value="HD"/>
    <property type="match status" value="1"/>
</dbReference>
<dbReference type="InterPro" id="IPR003607">
    <property type="entry name" value="HD/PDEase_dom"/>
</dbReference>
<accession>A0A101RVY5</accession>
<dbReference type="GO" id="GO:0016787">
    <property type="term" value="F:hydrolase activity"/>
    <property type="evidence" value="ECO:0007669"/>
    <property type="project" value="UniProtKB-KW"/>
</dbReference>
<keyword evidence="3" id="KW-1185">Reference proteome</keyword>